<keyword evidence="2" id="KW-1185">Reference proteome</keyword>
<sequence length="117" mass="13429">MTTVDSRQYIPCRSLELDDRCCWDRAGIPPVHLSKARFLRGFQNVPEQCILENMSVTQSVPSIVTRISIQHDFIVGVQTPVAKPEILSRWFPTPFWWLPSVRGQHDVTREVHLESGS</sequence>
<organism evidence="1 2">
    <name type="scientific">Mycena indigotica</name>
    <dbReference type="NCBI Taxonomy" id="2126181"/>
    <lineage>
        <taxon>Eukaryota</taxon>
        <taxon>Fungi</taxon>
        <taxon>Dikarya</taxon>
        <taxon>Basidiomycota</taxon>
        <taxon>Agaricomycotina</taxon>
        <taxon>Agaricomycetes</taxon>
        <taxon>Agaricomycetidae</taxon>
        <taxon>Agaricales</taxon>
        <taxon>Marasmiineae</taxon>
        <taxon>Mycenaceae</taxon>
        <taxon>Mycena</taxon>
    </lineage>
</organism>
<name>A0A8H6RZB4_9AGAR</name>
<evidence type="ECO:0000313" key="2">
    <source>
        <dbReference type="Proteomes" id="UP000636479"/>
    </source>
</evidence>
<comment type="caution">
    <text evidence="1">The sequence shown here is derived from an EMBL/GenBank/DDBJ whole genome shotgun (WGS) entry which is preliminary data.</text>
</comment>
<dbReference type="Proteomes" id="UP000636479">
    <property type="component" value="Unassembled WGS sequence"/>
</dbReference>
<dbReference type="GeneID" id="59352450"/>
<accession>A0A8H6RZB4</accession>
<dbReference type="RefSeq" id="XP_037213490.1">
    <property type="nucleotide sequence ID" value="XM_037369934.1"/>
</dbReference>
<evidence type="ECO:0000313" key="1">
    <source>
        <dbReference type="EMBL" id="KAF7289761.1"/>
    </source>
</evidence>
<reference evidence="1" key="1">
    <citation type="submission" date="2020-05" db="EMBL/GenBank/DDBJ databases">
        <title>Mycena genomes resolve the evolution of fungal bioluminescence.</title>
        <authorList>
            <person name="Tsai I.J."/>
        </authorList>
    </citation>
    <scope>NUCLEOTIDE SEQUENCE</scope>
    <source>
        <strain evidence="1">171206Taipei</strain>
    </source>
</reference>
<proteinExistence type="predicted"/>
<gene>
    <name evidence="1" type="ORF">MIND_01349800</name>
</gene>
<dbReference type="EMBL" id="JACAZF010000016">
    <property type="protein sequence ID" value="KAF7289761.1"/>
    <property type="molecule type" value="Genomic_DNA"/>
</dbReference>
<dbReference type="AlphaFoldDB" id="A0A8H6RZB4"/>
<protein>
    <submittedName>
        <fullName evidence="1">Uncharacterized protein</fullName>
    </submittedName>
</protein>